<dbReference type="EMBL" id="AGRJ01000264">
    <property type="protein sequence ID" value="EHO47193.1"/>
    <property type="molecule type" value="Genomic_DNA"/>
</dbReference>
<name>H1LKE8_9LACO</name>
<protein>
    <submittedName>
        <fullName evidence="1">Uncharacterized protein</fullName>
    </submittedName>
</protein>
<dbReference type="STRING" id="797516.HMPREF9104_03094"/>
<dbReference type="PATRIC" id="fig|797516.3.peg.2783"/>
<organism evidence="1 2">
    <name type="scientific">Lentilactobacillus kisonensis F0435</name>
    <dbReference type="NCBI Taxonomy" id="797516"/>
    <lineage>
        <taxon>Bacteria</taxon>
        <taxon>Bacillati</taxon>
        <taxon>Bacillota</taxon>
        <taxon>Bacilli</taxon>
        <taxon>Lactobacillales</taxon>
        <taxon>Lactobacillaceae</taxon>
        <taxon>Lentilactobacillus</taxon>
    </lineage>
</organism>
<gene>
    <name evidence="1" type="ORF">HMPREF9104_03094</name>
</gene>
<reference evidence="1 2" key="1">
    <citation type="submission" date="2011-09" db="EMBL/GenBank/DDBJ databases">
        <authorList>
            <person name="Weinstock G."/>
            <person name="Sodergren E."/>
            <person name="Clifton S."/>
            <person name="Fulton L."/>
            <person name="Fulton B."/>
            <person name="Courtney L."/>
            <person name="Fronick C."/>
            <person name="Harrison M."/>
            <person name="Strong C."/>
            <person name="Farmer C."/>
            <person name="Delahaunty K."/>
            <person name="Markovic C."/>
            <person name="Hall O."/>
            <person name="Minx P."/>
            <person name="Tomlinson C."/>
            <person name="Mitreva M."/>
            <person name="Hou S."/>
            <person name="Chen J."/>
            <person name="Wollam A."/>
            <person name="Pepin K.H."/>
            <person name="Johnson M."/>
            <person name="Bhonagiri V."/>
            <person name="Zhang X."/>
            <person name="Suruliraj S."/>
            <person name="Warren W."/>
            <person name="Chinwalla A."/>
            <person name="Mardis E.R."/>
            <person name="Wilson R.K."/>
        </authorList>
    </citation>
    <scope>NUCLEOTIDE SEQUENCE [LARGE SCALE GENOMIC DNA]</scope>
    <source>
        <strain evidence="1 2">F0435</strain>
    </source>
</reference>
<dbReference type="Proteomes" id="UP000005025">
    <property type="component" value="Unassembled WGS sequence"/>
</dbReference>
<evidence type="ECO:0000313" key="2">
    <source>
        <dbReference type="Proteomes" id="UP000005025"/>
    </source>
</evidence>
<proteinExistence type="predicted"/>
<dbReference type="HOGENOM" id="CLU_972501_0_0_9"/>
<comment type="caution">
    <text evidence="1">The sequence shown here is derived from an EMBL/GenBank/DDBJ whole genome shotgun (WGS) entry which is preliminary data.</text>
</comment>
<accession>H1LKE8</accession>
<sequence>MKVKTYSVELNGQTIYKNSWAGWRKLAFAKVGIRNYTFNALAKYGYQSSRRWHLKYKNGKKELINLQVMGYITVWHKYYPAKKYKFRTADNTDFFYNTWRPAYLDMDSDGTDIYNSYKDAKSEENPVNTLSDSRKQLYAKWISKNQHDNVLMLKIDGNIYYENNDDHDILPYNAYRSDGSIWSNFKPTSKYALLKKGNHVYKGTEWTYFYDDDGNNKTYEYTGSRWQFEY</sequence>
<dbReference type="AlphaFoldDB" id="H1LKE8"/>
<evidence type="ECO:0000313" key="1">
    <source>
        <dbReference type="EMBL" id="EHO47193.1"/>
    </source>
</evidence>